<dbReference type="PRINTS" id="PR00723">
    <property type="entry name" value="SUBTILISIN"/>
</dbReference>
<dbReference type="PROSITE" id="PS00138">
    <property type="entry name" value="SUBTILASE_SER"/>
    <property type="match status" value="1"/>
</dbReference>
<keyword evidence="2 5" id="KW-0645">Protease</keyword>
<dbReference type="InterPro" id="IPR050131">
    <property type="entry name" value="Peptidase_S8_subtilisin-like"/>
</dbReference>
<evidence type="ECO:0000256" key="3">
    <source>
        <dbReference type="ARBA" id="ARBA00022801"/>
    </source>
</evidence>
<comment type="similarity">
    <text evidence="1 5 6">Belongs to the peptidase S8 family.</text>
</comment>
<dbReference type="InterPro" id="IPR023828">
    <property type="entry name" value="Peptidase_S8_Ser-AS"/>
</dbReference>
<keyword evidence="10" id="KW-1185">Reference proteome</keyword>
<evidence type="ECO:0000313" key="10">
    <source>
        <dbReference type="Proteomes" id="UP000550354"/>
    </source>
</evidence>
<gene>
    <name evidence="9" type="ORF">H1W00_05890</name>
</gene>
<dbReference type="InterPro" id="IPR036852">
    <property type="entry name" value="Peptidase_S8/S53_dom_sf"/>
</dbReference>
<comment type="caution">
    <text evidence="9">The sequence shown here is derived from an EMBL/GenBank/DDBJ whole genome shotgun (WGS) entry which is preliminary data.</text>
</comment>
<dbReference type="GO" id="GO:0004252">
    <property type="term" value="F:serine-type endopeptidase activity"/>
    <property type="evidence" value="ECO:0007669"/>
    <property type="project" value="UniProtKB-UniRule"/>
</dbReference>
<evidence type="ECO:0000313" key="9">
    <source>
        <dbReference type="EMBL" id="MBA4608003.1"/>
    </source>
</evidence>
<dbReference type="EMBL" id="JACEOG010000001">
    <property type="protein sequence ID" value="MBA4608003.1"/>
    <property type="molecule type" value="Genomic_DNA"/>
</dbReference>
<feature type="domain" description="Peptidase S8/S53" evidence="8">
    <location>
        <begin position="178"/>
        <end position="479"/>
    </location>
</feature>
<feature type="active site" description="Charge relay system" evidence="5">
    <location>
        <position position="464"/>
    </location>
</feature>
<dbReference type="PROSITE" id="PS00137">
    <property type="entry name" value="SUBTILASE_HIS"/>
    <property type="match status" value="1"/>
</dbReference>
<dbReference type="InterPro" id="IPR000209">
    <property type="entry name" value="Peptidase_S8/S53_dom"/>
</dbReference>
<dbReference type="InterPro" id="IPR023827">
    <property type="entry name" value="Peptidase_S8_Asp-AS"/>
</dbReference>
<evidence type="ECO:0000256" key="4">
    <source>
        <dbReference type="ARBA" id="ARBA00022825"/>
    </source>
</evidence>
<protein>
    <submittedName>
        <fullName evidence="9">S8 family serine peptidase</fullName>
    </submittedName>
</protein>
<dbReference type="InterPro" id="IPR015500">
    <property type="entry name" value="Peptidase_S8_subtilisin-rel"/>
</dbReference>
<dbReference type="SUPFAM" id="SSF52743">
    <property type="entry name" value="Subtilisin-like"/>
    <property type="match status" value="1"/>
</dbReference>
<evidence type="ECO:0000256" key="1">
    <source>
        <dbReference type="ARBA" id="ARBA00011073"/>
    </source>
</evidence>
<feature type="active site" description="Charge relay system" evidence="5">
    <location>
        <position position="185"/>
    </location>
</feature>
<dbReference type="PANTHER" id="PTHR43806">
    <property type="entry name" value="PEPTIDASE S8"/>
    <property type="match status" value="1"/>
</dbReference>
<feature type="signal peptide" evidence="7">
    <location>
        <begin position="1"/>
        <end position="26"/>
    </location>
</feature>
<dbReference type="PANTHER" id="PTHR43806:SF11">
    <property type="entry name" value="CEREVISIN-RELATED"/>
    <property type="match status" value="1"/>
</dbReference>
<dbReference type="Gene3D" id="3.40.50.200">
    <property type="entry name" value="Peptidase S8/S53 domain"/>
    <property type="match status" value="1"/>
</dbReference>
<dbReference type="GO" id="GO:0006508">
    <property type="term" value="P:proteolysis"/>
    <property type="evidence" value="ECO:0007669"/>
    <property type="project" value="UniProtKB-KW"/>
</dbReference>
<dbReference type="PROSITE" id="PS51892">
    <property type="entry name" value="SUBTILASE"/>
    <property type="match status" value="1"/>
</dbReference>
<dbReference type="Pfam" id="PF00082">
    <property type="entry name" value="Peptidase_S8"/>
    <property type="match status" value="1"/>
</dbReference>
<keyword evidence="4 5" id="KW-0720">Serine protease</keyword>
<dbReference type="RefSeq" id="WP_181754493.1">
    <property type="nucleotide sequence ID" value="NZ_JACEOG010000001.1"/>
</dbReference>
<dbReference type="PROSITE" id="PS00136">
    <property type="entry name" value="SUBTILASE_ASP"/>
    <property type="match status" value="1"/>
</dbReference>
<sequence length="723" mass="74296">MRRSLALSALPALLVASALVSTGASAAPPPEPAGAQSPAAKQAPRVARGLIVKAKSATVARRTSLARSVDAKLPAAADVATTLPAPQGVSLVRLERPVAVEDLDPAIEAIKARADVEWVVADTLRTASSAPPVSVNDPYLTSQGNLWDTRDEIDGQPTVGGYTTKAPALWRATQGSGSVVVAVIDTGITSHPDLVGQTVAGYDFVDDECTPVEESCYYDETYVNAGDGSGWDADPSDPGDWLDEDLVTRCGLPEGEDPADYVMPSSWHGTHVAGTIAAKANNGIGVAGVAPGVKVQPVRALGHCGGWDSDIAAGILWAAGYDLRDYGAPLNRTPARVINLSLGGESEDPAEVEYFCEYYGGVAADARAKGATLVAAAGNASASTIFPLAGSVPASCDGYVSVTATSDTGHRAWYSTAGDGADIAAPGGDQNIQPSSETRGILSTVNQGSEGPTEPGYGWYQGTSMAAPAVAAGAALLYSLGVTSPAAVESRLKAAVQPFSSVTKGPGTILLGGVERTTDTIDCTTSGRTSCGTGILDLSKVTAPLGAPAISGTRKPGGVLRATSRGLTNKGGTSAITWWRGSTRIGSGASYRITGADLGRTLTARDTVVSGSFAGVYRAGSVAVPKTKARARVSMSISSSLKRTKRARLVVRVSAPLVRPTGTIRVYDGSKRIATKRLYAKNGGKVAVLLPKITKKGKHRIRVIYSGDGVTTSAQKSKVVRVR</sequence>
<accession>A0A838XM10</accession>
<name>A0A838XM10_9ACTN</name>
<keyword evidence="7" id="KW-0732">Signal</keyword>
<evidence type="ECO:0000256" key="7">
    <source>
        <dbReference type="SAM" id="SignalP"/>
    </source>
</evidence>
<proteinExistence type="inferred from homology"/>
<dbReference type="Proteomes" id="UP000550354">
    <property type="component" value="Unassembled WGS sequence"/>
</dbReference>
<evidence type="ECO:0000256" key="6">
    <source>
        <dbReference type="RuleBase" id="RU003355"/>
    </source>
</evidence>
<evidence type="ECO:0000259" key="8">
    <source>
        <dbReference type="Pfam" id="PF00082"/>
    </source>
</evidence>
<keyword evidence="3 5" id="KW-0378">Hydrolase</keyword>
<feature type="chain" id="PRO_5032835273" evidence="7">
    <location>
        <begin position="27"/>
        <end position="723"/>
    </location>
</feature>
<organism evidence="9 10">
    <name type="scientific">Aeromicrobium phoceense</name>
    <dbReference type="NCBI Taxonomy" id="2754045"/>
    <lineage>
        <taxon>Bacteria</taxon>
        <taxon>Bacillati</taxon>
        <taxon>Actinomycetota</taxon>
        <taxon>Actinomycetes</taxon>
        <taxon>Propionibacteriales</taxon>
        <taxon>Nocardioidaceae</taxon>
        <taxon>Aeromicrobium</taxon>
    </lineage>
</organism>
<evidence type="ECO:0000256" key="5">
    <source>
        <dbReference type="PROSITE-ProRule" id="PRU01240"/>
    </source>
</evidence>
<feature type="active site" description="Charge relay system" evidence="5">
    <location>
        <position position="268"/>
    </location>
</feature>
<dbReference type="InterPro" id="IPR022398">
    <property type="entry name" value="Peptidase_S8_His-AS"/>
</dbReference>
<evidence type="ECO:0000256" key="2">
    <source>
        <dbReference type="ARBA" id="ARBA00022670"/>
    </source>
</evidence>
<dbReference type="AlphaFoldDB" id="A0A838XM10"/>
<reference evidence="9 10" key="1">
    <citation type="submission" date="2020-07" db="EMBL/GenBank/DDBJ databases">
        <title>Draft genome and description of Aeromicrobium phoceense strain Marseille-Q0843 isolated from healthy skin swab.</title>
        <authorList>
            <person name="Boxberger M."/>
            <person name="La Scola B."/>
        </authorList>
    </citation>
    <scope>NUCLEOTIDE SEQUENCE [LARGE SCALE GENOMIC DNA]</scope>
    <source>
        <strain evidence="9 10">Marseille-Q0843</strain>
    </source>
</reference>